<comment type="similarity">
    <text evidence="1">Belongs to the protein-tyrosine phosphatase family. Non-receptor class dual specificity subfamily.</text>
</comment>
<keyword evidence="4" id="KW-0904">Protein phosphatase</keyword>
<dbReference type="CDD" id="cd14498">
    <property type="entry name" value="DSP"/>
    <property type="match status" value="1"/>
</dbReference>
<evidence type="ECO:0000256" key="2">
    <source>
        <dbReference type="ARBA" id="ARBA00013064"/>
    </source>
</evidence>
<accession>A0A1I8EU84</accession>
<dbReference type="PANTHER" id="PTHR45848">
    <property type="entry name" value="DUAL SPECIFICITY PROTEIN PHOSPHATASE 12 FAMILY MEMBER"/>
    <property type="match status" value="1"/>
</dbReference>
<reference evidence="6" key="1">
    <citation type="submission" date="2016-11" db="UniProtKB">
        <authorList>
            <consortium name="WormBaseParasite"/>
        </authorList>
    </citation>
    <scope>IDENTIFICATION</scope>
    <source>
        <strain evidence="6">pt0022</strain>
    </source>
</reference>
<dbReference type="InterPro" id="IPR000340">
    <property type="entry name" value="Dual-sp_phosphatase_cat-dom"/>
</dbReference>
<dbReference type="InterPro" id="IPR029021">
    <property type="entry name" value="Prot-tyrosine_phosphatase-like"/>
</dbReference>
<keyword evidence="3" id="KW-0378">Hydrolase</keyword>
<protein>
    <recommendedName>
        <fullName evidence="2">protein-tyrosine-phosphatase</fullName>
        <ecNumber evidence="2">3.1.3.48</ecNumber>
    </recommendedName>
</protein>
<dbReference type="PANTHER" id="PTHR45848:SF4">
    <property type="entry name" value="DUAL SPECIFICITY PROTEIN PHOSPHATASE 12"/>
    <property type="match status" value="1"/>
</dbReference>
<dbReference type="InterPro" id="IPR020422">
    <property type="entry name" value="TYR_PHOSPHATASE_DUAL_dom"/>
</dbReference>
<dbReference type="STRING" id="6293.A0A1I8EU84"/>
<dbReference type="GO" id="GO:0005634">
    <property type="term" value="C:nucleus"/>
    <property type="evidence" value="ECO:0007669"/>
    <property type="project" value="TreeGrafter"/>
</dbReference>
<evidence type="ECO:0000259" key="5">
    <source>
        <dbReference type="SMART" id="SM00195"/>
    </source>
</evidence>
<evidence type="ECO:0000256" key="1">
    <source>
        <dbReference type="ARBA" id="ARBA00008601"/>
    </source>
</evidence>
<dbReference type="SUPFAM" id="SSF52799">
    <property type="entry name" value="(Phosphotyrosine protein) phosphatases II"/>
    <property type="match status" value="1"/>
</dbReference>
<dbReference type="AlphaFoldDB" id="A0A1I8EU84"/>
<evidence type="ECO:0000256" key="4">
    <source>
        <dbReference type="ARBA" id="ARBA00022912"/>
    </source>
</evidence>
<name>A0A1I8EU84_WUCBA</name>
<evidence type="ECO:0000256" key="3">
    <source>
        <dbReference type="ARBA" id="ARBA00022801"/>
    </source>
</evidence>
<proteinExistence type="inferred from homology"/>
<dbReference type="Pfam" id="PF00782">
    <property type="entry name" value="DSPc"/>
    <property type="match status" value="1"/>
</dbReference>
<dbReference type="GO" id="GO:0004725">
    <property type="term" value="F:protein tyrosine phosphatase activity"/>
    <property type="evidence" value="ECO:0007669"/>
    <property type="project" value="UniProtKB-EC"/>
</dbReference>
<dbReference type="GO" id="GO:0008138">
    <property type="term" value="F:protein tyrosine/serine/threonine phosphatase activity"/>
    <property type="evidence" value="ECO:0007669"/>
    <property type="project" value="TreeGrafter"/>
</dbReference>
<dbReference type="WBParaSite" id="maker-PairedContig_5233-snap-gene-0.6-mRNA-1">
    <property type="protein sequence ID" value="maker-PairedContig_5233-snap-gene-0.6-mRNA-1"/>
    <property type="gene ID" value="maker-PairedContig_5233-snap-gene-0.6"/>
</dbReference>
<dbReference type="Gene3D" id="3.90.190.10">
    <property type="entry name" value="Protein tyrosine phosphatase superfamily"/>
    <property type="match status" value="2"/>
</dbReference>
<organism evidence="6">
    <name type="scientific">Wuchereria bancrofti</name>
    <dbReference type="NCBI Taxonomy" id="6293"/>
    <lineage>
        <taxon>Eukaryota</taxon>
        <taxon>Metazoa</taxon>
        <taxon>Ecdysozoa</taxon>
        <taxon>Nematoda</taxon>
        <taxon>Chromadorea</taxon>
        <taxon>Rhabditida</taxon>
        <taxon>Spirurina</taxon>
        <taxon>Spiruromorpha</taxon>
        <taxon>Filarioidea</taxon>
        <taxon>Onchocercidae</taxon>
        <taxon>Wuchereria</taxon>
    </lineage>
</organism>
<sequence length="375" mass="43861">IQKFIKTKIQLPIKSTEIFAQHSFVDFFNCTLNIWLRRIRHSRYNRRIICIKEKIVMIDRIIENLYLSDVQDVLNEFRINRLKNELKISHILTVAAESIPVEKQIVGISYTFIYALDTDTQDMFADDLLGILFHEAGISRSVFVVAAYLMQKLQWSSTKAVEYIQRIRPIALPNDSFMRQLQIFESCHFIADIQIISQCPLYKNWLLNISSASSARFSLHEKLSYSIDSTWSNVEYRCRKCRKILFNDKHIIRHRISTSRNVTDDEETETMDCDFGYFTSPMDWMSLNEHRGKISCSCNEKLGHYDWGGRVCEGMTGRPCGTAGKFHLEYLNSAMDLCKSEQGRSNYENRSKCVKSYRQHHYKAAEISLYIEALM</sequence>
<dbReference type="EC" id="3.1.3.48" evidence="2"/>
<dbReference type="SMART" id="SM00195">
    <property type="entry name" value="DSPc"/>
    <property type="match status" value="1"/>
</dbReference>
<evidence type="ECO:0000313" key="6">
    <source>
        <dbReference type="WBParaSite" id="maker-PairedContig_5233-snap-gene-0.6-mRNA-1"/>
    </source>
</evidence>
<feature type="domain" description="Tyrosine-protein phosphatase" evidence="5">
    <location>
        <begin position="57"/>
        <end position="187"/>
    </location>
</feature>